<dbReference type="KEGG" id="pfuw:KF707C_42860"/>
<reference evidence="1 2" key="2">
    <citation type="journal article" date="2017" name="Int. J. Syst. Evol. Microbiol.">
        <title>Pseudomonas furukawaii sp. nov., a polychlorinated biphenyl-degrading bacterium isolated from biphenyl-contaminated soil in Japan.</title>
        <authorList>
            <person name="Kimura N."/>
            <person name="Watanabe T."/>
            <person name="Suenaga H."/>
            <person name="Fujihara H."/>
            <person name="Futagami T."/>
            <person name="Goto M."/>
            <person name="Hanada S."/>
            <person name="Hirose J."/>
        </authorList>
    </citation>
    <scope>NUCLEOTIDE SEQUENCE [LARGE SCALE GENOMIC DNA]</scope>
    <source>
        <strain evidence="2">DSM 10086 / NBRC 110670 / KF707</strain>
    </source>
</reference>
<keyword evidence="2" id="KW-1185">Reference proteome</keyword>
<name>A0AAD1FH71_METFU</name>
<dbReference type="Proteomes" id="UP000218554">
    <property type="component" value="Chromosome"/>
</dbReference>
<evidence type="ECO:0000313" key="2">
    <source>
        <dbReference type="Proteomes" id="UP000218554"/>
    </source>
</evidence>
<dbReference type="RefSeq" id="WP_003450366.1">
    <property type="nucleotide sequence ID" value="NZ_AJMR01000110.1"/>
</dbReference>
<dbReference type="AlphaFoldDB" id="A0AAD1FH71"/>
<accession>A0AAD1FH71</accession>
<protein>
    <submittedName>
        <fullName evidence="1">Uncharacterized protein</fullName>
    </submittedName>
</protein>
<organism evidence="1 2">
    <name type="scientific">Metapseudomonas furukawaii</name>
    <name type="common">Pseudomonas furukawaii</name>
    <dbReference type="NCBI Taxonomy" id="1149133"/>
    <lineage>
        <taxon>Bacteria</taxon>
        <taxon>Pseudomonadati</taxon>
        <taxon>Pseudomonadota</taxon>
        <taxon>Gammaproteobacteria</taxon>
        <taxon>Pseudomonadales</taxon>
        <taxon>Pseudomonadaceae</taxon>
        <taxon>Metapseudomonas</taxon>
    </lineage>
</organism>
<gene>
    <name evidence="1" type="ORF">KF707C_42860</name>
</gene>
<sequence>MKLTLHFDGSVAINTLRQAILAAGENTTIHYSAAHDLDASNLLSVLSAAGAEKNLVLGFDGARLDPRSLQQAVSFAGDRTRVDIGAAQAVKPAALITAIAAAGDGKSLRASFSGARATEEALRAALDAAGRQVDIGLGASQSLTLDTLLATLQAAGDERNLAVELGGAQPAANLIQALEAAGASTDIAINTAHALDRDELQALMLGAGDGKHLSLSFNGGQVDEAQLPQLVAAAGTNTRIRLNTAEAIAAGRLLAAIEATGNTRQLSIEYNGAQIPAAGLVQAIEAAGISTSVSVSSAQGVDVGGLASALEAAGATKKLDLQFNAGQLPAADLLRLVEAAGHRCDLAISGAQALPLPVLKDVLRAAA</sequence>
<reference evidence="2" key="1">
    <citation type="submission" date="2015-05" db="EMBL/GenBank/DDBJ databases">
        <title>Draft genome sequencing of a biphenyl-degrading bacterium, Pseudomonas balearica KF707 (=NBRC110670).</title>
        <authorList>
            <person name="Kimura N."/>
            <person name="Hirose J."/>
            <person name="Watanabe T."/>
            <person name="Suenaga H."/>
            <person name="Fujihara H."/>
            <person name="Noguchi M."/>
            <person name="Hashimoto M."/>
            <person name="Shimodaira J."/>
            <person name="Tsuchikane K."/>
            <person name="Hosoyama A."/>
            <person name="Yamazoe A."/>
            <person name="Fujita N."/>
            <person name="Furukawa K."/>
        </authorList>
    </citation>
    <scope>NUCLEOTIDE SEQUENCE [LARGE SCALE GENOMIC DNA]</scope>
    <source>
        <strain evidence="2">DSM 10086 / NBRC 110670 / KF707</strain>
    </source>
</reference>
<dbReference type="EMBL" id="AP014862">
    <property type="protein sequence ID" value="BAU75974.1"/>
    <property type="molecule type" value="Genomic_DNA"/>
</dbReference>
<proteinExistence type="predicted"/>
<evidence type="ECO:0000313" key="1">
    <source>
        <dbReference type="EMBL" id="BAU75974.1"/>
    </source>
</evidence>